<evidence type="ECO:0008006" key="3">
    <source>
        <dbReference type="Google" id="ProtNLM"/>
    </source>
</evidence>
<keyword evidence="2" id="KW-1185">Reference proteome</keyword>
<proteinExistence type="predicted"/>
<reference evidence="2" key="1">
    <citation type="journal article" date="2019" name="Int. J. Syst. Evol. Microbiol.">
        <title>The Global Catalogue of Microorganisms (GCM) 10K type strain sequencing project: providing services to taxonomists for standard genome sequencing and annotation.</title>
        <authorList>
            <consortium name="The Broad Institute Genomics Platform"/>
            <consortium name="The Broad Institute Genome Sequencing Center for Infectious Disease"/>
            <person name="Wu L."/>
            <person name="Ma J."/>
        </authorList>
    </citation>
    <scope>NUCLEOTIDE SEQUENCE [LARGE SCALE GENOMIC DNA]</scope>
    <source>
        <strain evidence="2">JCM 16114</strain>
    </source>
</reference>
<name>A0ABP5P9U7_9ACTN</name>
<dbReference type="Proteomes" id="UP001499843">
    <property type="component" value="Unassembled WGS sequence"/>
</dbReference>
<protein>
    <recommendedName>
        <fullName evidence="3">Transposase</fullName>
    </recommendedName>
</protein>
<comment type="caution">
    <text evidence="1">The sequence shown here is derived from an EMBL/GenBank/DDBJ whole genome shotgun (WGS) entry which is preliminary data.</text>
</comment>
<sequence>MASSALVKVARSLLAIIWHLLADRATFHGLGWDYHLNRLDTGKKIRNHVRRLEALGLTVILTKPLTYTDPRLAILRRGPLSRWLRWLFSGQSAGNAMTLLSATVPTGSS</sequence>
<accession>A0ABP5P9U7</accession>
<gene>
    <name evidence="1" type="ORF">GCM10009850_038960</name>
</gene>
<dbReference type="EMBL" id="BAAAQX010000009">
    <property type="protein sequence ID" value="GAA2208438.1"/>
    <property type="molecule type" value="Genomic_DNA"/>
</dbReference>
<evidence type="ECO:0000313" key="1">
    <source>
        <dbReference type="EMBL" id="GAA2208438.1"/>
    </source>
</evidence>
<organism evidence="1 2">
    <name type="scientific">Nonomuraea monospora</name>
    <dbReference type="NCBI Taxonomy" id="568818"/>
    <lineage>
        <taxon>Bacteria</taxon>
        <taxon>Bacillati</taxon>
        <taxon>Actinomycetota</taxon>
        <taxon>Actinomycetes</taxon>
        <taxon>Streptosporangiales</taxon>
        <taxon>Streptosporangiaceae</taxon>
        <taxon>Nonomuraea</taxon>
    </lineage>
</organism>
<evidence type="ECO:0000313" key="2">
    <source>
        <dbReference type="Proteomes" id="UP001499843"/>
    </source>
</evidence>